<organism evidence="13 14">
    <name type="scientific">Shewanella gelidii</name>
    <dbReference type="NCBI Taxonomy" id="1642821"/>
    <lineage>
        <taxon>Bacteria</taxon>
        <taxon>Pseudomonadati</taxon>
        <taxon>Pseudomonadota</taxon>
        <taxon>Gammaproteobacteria</taxon>
        <taxon>Alteromonadales</taxon>
        <taxon>Shewanellaceae</taxon>
        <taxon>Shewanella</taxon>
    </lineage>
</organism>
<sequence>MHFRILLSLTCISAFAAPLCFAEKALQSDFSEMSFDELMQVEVTSVSKKAEKLSKAAAAAYVVTSEEIRRSGATSIPEALRLVPGVDAAQVDPNKWAVGIRGFNGQFTNKLLVMIDGQSVYTPTFSGVFWENFDYSIADIERIEVIRGPGATLWGANAVNGVINIITREAYDENRAAVAITAGNEIKHIANISGDYVFSDAVKARAYAKSKQLDGGISASGPMLEAGRKQHNDAEYKQLGGRIDWQISSEQWLTVQADLYRNDINQEHTFPLFESPFLNSLVEDTLEGEGAKIQARWHKITGLDSELQLQFSYDYYDRVDGKLTEHRDTANIEFQHQFAPRVDHEVVWGGGVRWSETEILPSMIILQSVRDDVYSWNLFAQDTVTFPEQHLSLTAGVKIDGFENGDSEVQPNVRASWQPNTATTLWGAISRAKRTPSFAETQVELILETSPPVGLAPLPTRIQVNGQSEFGAEQVDAYELGWRWQAAPNLAFDVAAFYNEYSDLRNYLPIYFDPSVPPIDVIGMQPFIAIDLESENSIEGHSQGVEVLARWQASESAQYRFVYSYIDTQLEDKLLGRDSLVGASQISADEDRSPNHLASIWGAFDLADNVELDVRLFYSGERSWVRTPVLQEFHIDSQVNADLRLSWRASEHLELSLVGRNLLKDEHQEFISESWPVPTQIERSAFLKAVYAW</sequence>
<dbReference type="PANTHER" id="PTHR30069:SF27">
    <property type="entry name" value="BLL4766 PROTEIN"/>
    <property type="match status" value="1"/>
</dbReference>
<comment type="caution">
    <text evidence="13">The sequence shown here is derived from an EMBL/GenBank/DDBJ whole genome shotgun (WGS) entry which is preliminary data.</text>
</comment>
<feature type="signal peptide" evidence="10">
    <location>
        <begin position="1"/>
        <end position="16"/>
    </location>
</feature>
<proteinExistence type="inferred from homology"/>
<dbReference type="PROSITE" id="PS52016">
    <property type="entry name" value="TONB_DEPENDENT_REC_3"/>
    <property type="match status" value="1"/>
</dbReference>
<protein>
    <submittedName>
        <fullName evidence="13">TonB-dependent receptor</fullName>
    </submittedName>
</protein>
<comment type="subcellular location">
    <subcellularLocation>
        <location evidence="1 8">Cell outer membrane</location>
        <topology evidence="1 8">Multi-pass membrane protein</topology>
    </subcellularLocation>
</comment>
<keyword evidence="6 8" id="KW-0472">Membrane</keyword>
<dbReference type="GO" id="GO:0015344">
    <property type="term" value="F:siderophore uptake transmembrane transporter activity"/>
    <property type="evidence" value="ECO:0007669"/>
    <property type="project" value="TreeGrafter"/>
</dbReference>
<dbReference type="Proteomes" id="UP000613743">
    <property type="component" value="Unassembled WGS sequence"/>
</dbReference>
<dbReference type="InterPro" id="IPR012910">
    <property type="entry name" value="Plug_dom"/>
</dbReference>
<evidence type="ECO:0000256" key="6">
    <source>
        <dbReference type="ARBA" id="ARBA00023136"/>
    </source>
</evidence>
<evidence type="ECO:0000256" key="5">
    <source>
        <dbReference type="ARBA" id="ARBA00023077"/>
    </source>
</evidence>
<dbReference type="RefSeq" id="WP_188919409.1">
    <property type="nucleotide sequence ID" value="NZ_BMPZ01000003.1"/>
</dbReference>
<evidence type="ECO:0000256" key="2">
    <source>
        <dbReference type="ARBA" id="ARBA00022448"/>
    </source>
</evidence>
<evidence type="ECO:0000256" key="3">
    <source>
        <dbReference type="ARBA" id="ARBA00022452"/>
    </source>
</evidence>
<keyword evidence="10" id="KW-0732">Signal</keyword>
<dbReference type="InterPro" id="IPR037066">
    <property type="entry name" value="Plug_dom_sf"/>
</dbReference>
<keyword evidence="5 9" id="KW-0798">TonB box</keyword>
<feature type="chain" id="PRO_5037792758" evidence="10">
    <location>
        <begin position="17"/>
        <end position="693"/>
    </location>
</feature>
<evidence type="ECO:0000256" key="4">
    <source>
        <dbReference type="ARBA" id="ARBA00022692"/>
    </source>
</evidence>
<evidence type="ECO:0000313" key="14">
    <source>
        <dbReference type="Proteomes" id="UP000613743"/>
    </source>
</evidence>
<evidence type="ECO:0000259" key="11">
    <source>
        <dbReference type="Pfam" id="PF00593"/>
    </source>
</evidence>
<dbReference type="AlphaFoldDB" id="A0A917N987"/>
<evidence type="ECO:0000256" key="8">
    <source>
        <dbReference type="PROSITE-ProRule" id="PRU01360"/>
    </source>
</evidence>
<reference evidence="13" key="1">
    <citation type="journal article" date="2014" name="Int. J. Syst. Evol. Microbiol.">
        <title>Complete genome sequence of Corynebacterium casei LMG S-19264T (=DSM 44701T), isolated from a smear-ripened cheese.</title>
        <authorList>
            <consortium name="US DOE Joint Genome Institute (JGI-PGF)"/>
            <person name="Walter F."/>
            <person name="Albersmeier A."/>
            <person name="Kalinowski J."/>
            <person name="Ruckert C."/>
        </authorList>
    </citation>
    <scope>NUCLEOTIDE SEQUENCE</scope>
    <source>
        <strain evidence="13">JCM 30804</strain>
    </source>
</reference>
<keyword evidence="2 8" id="KW-0813">Transport</keyword>
<evidence type="ECO:0000256" key="7">
    <source>
        <dbReference type="ARBA" id="ARBA00023237"/>
    </source>
</evidence>
<comment type="similarity">
    <text evidence="8 9">Belongs to the TonB-dependent receptor family.</text>
</comment>
<evidence type="ECO:0000256" key="1">
    <source>
        <dbReference type="ARBA" id="ARBA00004571"/>
    </source>
</evidence>
<dbReference type="InterPro" id="IPR036942">
    <property type="entry name" value="Beta-barrel_TonB_sf"/>
</dbReference>
<keyword evidence="7 8" id="KW-0998">Cell outer membrane</keyword>
<evidence type="ECO:0000256" key="9">
    <source>
        <dbReference type="RuleBase" id="RU003357"/>
    </source>
</evidence>
<keyword evidence="13" id="KW-0675">Receptor</keyword>
<dbReference type="SUPFAM" id="SSF56935">
    <property type="entry name" value="Porins"/>
    <property type="match status" value="1"/>
</dbReference>
<feature type="domain" description="TonB-dependent receptor-like beta-barrel" evidence="11">
    <location>
        <begin position="228"/>
        <end position="662"/>
    </location>
</feature>
<keyword evidence="14" id="KW-1185">Reference proteome</keyword>
<evidence type="ECO:0000259" key="12">
    <source>
        <dbReference type="Pfam" id="PF07715"/>
    </source>
</evidence>
<dbReference type="GO" id="GO:0009279">
    <property type="term" value="C:cell outer membrane"/>
    <property type="evidence" value="ECO:0007669"/>
    <property type="project" value="UniProtKB-SubCell"/>
</dbReference>
<dbReference type="Pfam" id="PF07715">
    <property type="entry name" value="Plug"/>
    <property type="match status" value="1"/>
</dbReference>
<name>A0A917N987_9GAMM</name>
<dbReference type="InterPro" id="IPR000531">
    <property type="entry name" value="Beta-barrel_TonB"/>
</dbReference>
<accession>A0A917N987</accession>
<feature type="domain" description="TonB-dependent receptor plug" evidence="12">
    <location>
        <begin position="53"/>
        <end position="162"/>
    </location>
</feature>
<reference evidence="13" key="2">
    <citation type="submission" date="2020-09" db="EMBL/GenBank/DDBJ databases">
        <authorList>
            <person name="Sun Q."/>
            <person name="Ohkuma M."/>
        </authorList>
    </citation>
    <scope>NUCLEOTIDE SEQUENCE</scope>
    <source>
        <strain evidence="13">JCM 30804</strain>
    </source>
</reference>
<dbReference type="EMBL" id="BMPZ01000003">
    <property type="protein sequence ID" value="GGI78338.1"/>
    <property type="molecule type" value="Genomic_DNA"/>
</dbReference>
<dbReference type="Gene3D" id="2.40.170.20">
    <property type="entry name" value="TonB-dependent receptor, beta-barrel domain"/>
    <property type="match status" value="1"/>
</dbReference>
<dbReference type="GO" id="GO:0044718">
    <property type="term" value="P:siderophore transmembrane transport"/>
    <property type="evidence" value="ECO:0007669"/>
    <property type="project" value="TreeGrafter"/>
</dbReference>
<dbReference type="CDD" id="cd01347">
    <property type="entry name" value="ligand_gated_channel"/>
    <property type="match status" value="1"/>
</dbReference>
<evidence type="ECO:0000313" key="13">
    <source>
        <dbReference type="EMBL" id="GGI78338.1"/>
    </source>
</evidence>
<dbReference type="Gene3D" id="2.170.130.10">
    <property type="entry name" value="TonB-dependent receptor, plug domain"/>
    <property type="match status" value="1"/>
</dbReference>
<dbReference type="InterPro" id="IPR039426">
    <property type="entry name" value="TonB-dep_rcpt-like"/>
</dbReference>
<keyword evidence="4 8" id="KW-0812">Transmembrane</keyword>
<dbReference type="Pfam" id="PF00593">
    <property type="entry name" value="TonB_dep_Rec_b-barrel"/>
    <property type="match status" value="1"/>
</dbReference>
<gene>
    <name evidence="13" type="ORF">GCM10009332_14670</name>
</gene>
<evidence type="ECO:0000256" key="10">
    <source>
        <dbReference type="SAM" id="SignalP"/>
    </source>
</evidence>
<keyword evidence="3 8" id="KW-1134">Transmembrane beta strand</keyword>
<dbReference type="PANTHER" id="PTHR30069">
    <property type="entry name" value="TONB-DEPENDENT OUTER MEMBRANE RECEPTOR"/>
    <property type="match status" value="1"/>
</dbReference>